<keyword evidence="1" id="KW-0371">Homeobox</keyword>
<evidence type="ECO:0000313" key="1">
    <source>
        <dbReference type="EMBL" id="KAJ9050607.1"/>
    </source>
</evidence>
<name>A0ACC2RKR7_9FUNG</name>
<reference evidence="1" key="1">
    <citation type="submission" date="2022-04" db="EMBL/GenBank/DDBJ databases">
        <title>Genome of the entomopathogenic fungus Entomophthora muscae.</title>
        <authorList>
            <person name="Elya C."/>
            <person name="Lovett B.R."/>
            <person name="Lee E."/>
            <person name="Macias A.M."/>
            <person name="Hajek A.E."/>
            <person name="De Bivort B.L."/>
            <person name="Kasson M.T."/>
            <person name="De Fine Licht H.H."/>
            <person name="Stajich J.E."/>
        </authorList>
    </citation>
    <scope>NUCLEOTIDE SEQUENCE</scope>
    <source>
        <strain evidence="1">Berkeley</strain>
    </source>
</reference>
<dbReference type="EMBL" id="QTSX02007147">
    <property type="protein sequence ID" value="KAJ9050607.1"/>
    <property type="molecule type" value="Genomic_DNA"/>
</dbReference>
<sequence>MLPDQNNQAAFKGPPSTRSNFTPQQVRILEDCFDQECRPVRAKMEELASATGLTFKNVQIWFQNRRARARKKEESLSSSQRADKPSNIPQGLELAYQHRGYFRTNPSLADSLRPRNYAAQPEPIHGYTPPAPYYRYDPSPGLYPPSISTPRKIYPAPSTSHAQVHSQQAYIHLPHPHTSSSNYERANYNPYTPSRLHIPKASPSLTGHYLESRPPSHMAKYHYPSHSM</sequence>
<gene>
    <name evidence="1" type="primary">SHOX2_1</name>
    <name evidence="1" type="ORF">DSO57_1013022</name>
</gene>
<keyword evidence="2" id="KW-1185">Reference proteome</keyword>
<evidence type="ECO:0000313" key="2">
    <source>
        <dbReference type="Proteomes" id="UP001165960"/>
    </source>
</evidence>
<keyword evidence="1" id="KW-0238">DNA-binding</keyword>
<proteinExistence type="predicted"/>
<comment type="caution">
    <text evidence="1">The sequence shown here is derived from an EMBL/GenBank/DDBJ whole genome shotgun (WGS) entry which is preliminary data.</text>
</comment>
<accession>A0ACC2RKR7</accession>
<protein>
    <submittedName>
        <fullName evidence="1">Short stature homeobox protein 2</fullName>
    </submittedName>
</protein>
<organism evidence="1 2">
    <name type="scientific">Entomophthora muscae</name>
    <dbReference type="NCBI Taxonomy" id="34485"/>
    <lineage>
        <taxon>Eukaryota</taxon>
        <taxon>Fungi</taxon>
        <taxon>Fungi incertae sedis</taxon>
        <taxon>Zoopagomycota</taxon>
        <taxon>Entomophthoromycotina</taxon>
        <taxon>Entomophthoromycetes</taxon>
        <taxon>Entomophthorales</taxon>
        <taxon>Entomophthoraceae</taxon>
        <taxon>Entomophthora</taxon>
    </lineage>
</organism>
<dbReference type="Proteomes" id="UP001165960">
    <property type="component" value="Unassembled WGS sequence"/>
</dbReference>